<organism evidence="3 4">
    <name type="scientific">Triparma laevis f. longispina</name>
    <dbReference type="NCBI Taxonomy" id="1714387"/>
    <lineage>
        <taxon>Eukaryota</taxon>
        <taxon>Sar</taxon>
        <taxon>Stramenopiles</taxon>
        <taxon>Ochrophyta</taxon>
        <taxon>Bolidophyceae</taxon>
        <taxon>Parmales</taxon>
        <taxon>Triparmaceae</taxon>
        <taxon>Triparma</taxon>
    </lineage>
</organism>
<dbReference type="Proteomes" id="UP001165122">
    <property type="component" value="Unassembled WGS sequence"/>
</dbReference>
<dbReference type="InterPro" id="IPR036465">
    <property type="entry name" value="vWFA_dom_sf"/>
</dbReference>
<comment type="caution">
    <text evidence="3">The sequence shown here is derived from an EMBL/GenBank/DDBJ whole genome shotgun (WGS) entry which is preliminary data.</text>
</comment>
<protein>
    <recommendedName>
        <fullName evidence="2">VWFA domain-containing protein</fullName>
    </recommendedName>
</protein>
<feature type="compositionally biased region" description="Basic and acidic residues" evidence="1">
    <location>
        <begin position="1107"/>
        <end position="1121"/>
    </location>
</feature>
<sequence length="1482" mass="163458">MQCRRIDDYDAQEIFEVTGDKGVSSLGVGGEWWSGYDNFKGMKSEENFKSLHPLTYFTRGPFPESRAKDLLSKITLKKPSPPTQKITSTKTYTPISPFNTLIHKISSTNFHSLLIGKRGSGKSTITSYFNPNTTVQIYSDMSLRDLLQTRVTDELGNSSWKNSPVIEAAVNGETVVLDGVEKMKSFNEFNTFWCEGNVQLPSGEVCKPLEEYERLKGEGVDVSKVLPVHPNFKVIALGNVENWSEPVEYIKGLRGFETEAVRDLGDDDVRIILKGKFKNLSETDINTIMVIQNDVKNNDDFEDFTLRNIVNIAKSVNEGAGIAESVGKVMLTELWSLRDKEELRGLLENVGVFEEEGRSKVYKSPTRQPPTDPSLIPNPTFYPIPNHMRLIKDLLHSLATSSPHLLLIGNQGVGKNKIADQLCKQISAEREYIQLHRDSTVNQLTVSPEIISGKIIFSDSPLVKAIKHGRILMIDEADKAPVEVVGILKGLIEDGVMRLSDGRTIVPNNFQGESDNIIRTHEDFVMMLLANRPGYPFLGNDFYETVGDCLTTFFVRNPDEESEMKLLESYAPTVGKDILQKLVSSFATLRKLSDNGELTYPYSTREAVAAAVHYEKYKEDGIVRALDNVLDYDSYDEVVFEKVAEVFRSQGIPVPKARGEYLKAEDVNMAISPFQSLREAVETSWKNKPISTVKSSNAVASLEQRKWNLPDPTVTNFQPDSHRIDQFTHLVRSFDGKPGGPYSKAVGMTVNSKNGDINVLTTGPVSISTYSNVAKGSSAKTTHDIEENVPFYLPTQPAPIMKALGTSNFVFFPGGPMYFQMFEDGSVRYAAVPDAGSGGGGFSRMFGGQKAPTRLDTGLPWEIVVCSKDKVLCFQQNGRDVCSLDLKNHECSWVELPEGSEIETLSASSNKDAFATLADGTVVKIQDAGSATKMEVRGVPEGMKGMRVLSAEHPPAHLAHDPSCRLIAGDDMAYATSLGSSLVGDDLYVTLREEGSEVGAVGSSCFSGKLMATYRSNDDKHWIEVIDTEDHEMRSIDFDTTEAGEPIQMNFMDDEHISVLTSDGQVQILEVGPGLEAELVRFREMLGLPGRAVPDGEGMRSLTQGPELRDGTEGESWRPPALDDPKFGQWDEKNEAHVGGSNWAGGTGGSNTAGLGGRGGPYRLDRGHKVHQVSDAAKAEVSEEQQRVAREMAEKAFQDKLKEIEMGEGEYAMYDGLVNPIRGDIAALRQGLGSVEARKAERGWLKRQSFGELDDNKLVDGVTGEKFVYKRRGIPDEASTHMKHPKRVRFVFDCSGSMYRFNGQDGRLDRSLEAAALVMEAFAGHEHRFDYSIVGHSGDSPAIPLVNFGEHPKTEADRMKVLRMMVAHTQFTRSGDHTLESIAQAKIDVAEGAENADEYIVIAISDANLRRYGLTPDMLKRVVEGKKKGGSSVDVRTYAIMIASLGSEADEIKRSLASKAFVCKDTGLLPKVIRDVLSKIGE</sequence>
<dbReference type="GO" id="GO:0005737">
    <property type="term" value="C:cytoplasm"/>
    <property type="evidence" value="ECO:0007669"/>
    <property type="project" value="TreeGrafter"/>
</dbReference>
<dbReference type="PANTHER" id="PTHR21610:SF9">
    <property type="entry name" value="VON WILLEBRAND FACTOR A DOMAIN-CONTAINING PROTEIN 8"/>
    <property type="match status" value="1"/>
</dbReference>
<reference evidence="4" key="1">
    <citation type="journal article" date="2023" name="Commun. Biol.">
        <title>Genome analysis of Parmales, the sister group of diatoms, reveals the evolutionary specialization of diatoms from phago-mixotrophs to photoautotrophs.</title>
        <authorList>
            <person name="Ban H."/>
            <person name="Sato S."/>
            <person name="Yoshikawa S."/>
            <person name="Yamada K."/>
            <person name="Nakamura Y."/>
            <person name="Ichinomiya M."/>
            <person name="Sato N."/>
            <person name="Blanc-Mathieu R."/>
            <person name="Endo H."/>
            <person name="Kuwata A."/>
            <person name="Ogata H."/>
        </authorList>
    </citation>
    <scope>NUCLEOTIDE SEQUENCE [LARGE SCALE GENOMIC DNA]</scope>
    <source>
        <strain evidence="4">NIES 3700</strain>
    </source>
</reference>
<evidence type="ECO:0000313" key="4">
    <source>
        <dbReference type="Proteomes" id="UP001165122"/>
    </source>
</evidence>
<dbReference type="GO" id="GO:0016887">
    <property type="term" value="F:ATP hydrolysis activity"/>
    <property type="evidence" value="ECO:0007669"/>
    <property type="project" value="InterPro"/>
</dbReference>
<dbReference type="SUPFAM" id="SSF53300">
    <property type="entry name" value="vWA-like"/>
    <property type="match status" value="1"/>
</dbReference>
<dbReference type="EMBL" id="BRXW01000098">
    <property type="protein sequence ID" value="GMI06287.1"/>
    <property type="molecule type" value="Genomic_DNA"/>
</dbReference>
<keyword evidence="4" id="KW-1185">Reference proteome</keyword>
<feature type="region of interest" description="Disordered" evidence="1">
    <location>
        <begin position="1093"/>
        <end position="1121"/>
    </location>
</feature>
<dbReference type="InterPro" id="IPR039891">
    <property type="entry name" value="VWA8"/>
</dbReference>
<dbReference type="GO" id="GO:0005524">
    <property type="term" value="F:ATP binding"/>
    <property type="evidence" value="ECO:0007669"/>
    <property type="project" value="InterPro"/>
</dbReference>
<dbReference type="Pfam" id="PF07728">
    <property type="entry name" value="AAA_5"/>
    <property type="match status" value="2"/>
</dbReference>
<gene>
    <name evidence="3" type="ORF">TrLO_g11996</name>
</gene>
<evidence type="ECO:0000256" key="1">
    <source>
        <dbReference type="SAM" id="MobiDB-lite"/>
    </source>
</evidence>
<evidence type="ECO:0000259" key="2">
    <source>
        <dbReference type="PROSITE" id="PS50234"/>
    </source>
</evidence>
<proteinExistence type="predicted"/>
<dbReference type="SUPFAM" id="SSF52540">
    <property type="entry name" value="P-loop containing nucleoside triphosphate hydrolases"/>
    <property type="match status" value="1"/>
</dbReference>
<dbReference type="Gene3D" id="3.40.50.300">
    <property type="entry name" value="P-loop containing nucleotide triphosphate hydrolases"/>
    <property type="match status" value="1"/>
</dbReference>
<name>A0A9W7CAF5_9STRA</name>
<dbReference type="PANTHER" id="PTHR21610">
    <property type="entry name" value="VON WILLEBRAND FACTOR A DOMAIN-CONTAINING PROTEIN 8"/>
    <property type="match status" value="1"/>
</dbReference>
<dbReference type="SUPFAM" id="SSF101898">
    <property type="entry name" value="NHL repeat"/>
    <property type="match status" value="1"/>
</dbReference>
<dbReference type="OrthoDB" id="5186at2759"/>
<evidence type="ECO:0000313" key="3">
    <source>
        <dbReference type="EMBL" id="GMI06287.1"/>
    </source>
</evidence>
<dbReference type="InterPro" id="IPR002035">
    <property type="entry name" value="VWF_A"/>
</dbReference>
<accession>A0A9W7CAF5</accession>
<dbReference type="InterPro" id="IPR011704">
    <property type="entry name" value="ATPase_dyneun-rel_AAA"/>
</dbReference>
<feature type="domain" description="VWFA" evidence="2">
    <location>
        <begin position="1287"/>
        <end position="1480"/>
    </location>
</feature>
<dbReference type="PROSITE" id="PS50234">
    <property type="entry name" value="VWFA"/>
    <property type="match status" value="1"/>
</dbReference>
<dbReference type="InterPro" id="IPR027417">
    <property type="entry name" value="P-loop_NTPase"/>
</dbReference>